<evidence type="ECO:0000259" key="1">
    <source>
        <dbReference type="Pfam" id="PF01592"/>
    </source>
</evidence>
<dbReference type="Pfam" id="PF01592">
    <property type="entry name" value="NifU_N"/>
    <property type="match status" value="1"/>
</dbReference>
<accession>A0ABY5ZRS7</accession>
<dbReference type="Pfam" id="PF04891">
    <property type="entry name" value="NifQ"/>
    <property type="match status" value="1"/>
</dbReference>
<evidence type="ECO:0000313" key="3">
    <source>
        <dbReference type="Proteomes" id="UP001060414"/>
    </source>
</evidence>
<feature type="domain" description="NIF system FeS cluster assembly NifU N-terminal" evidence="1">
    <location>
        <begin position="4"/>
        <end position="122"/>
    </location>
</feature>
<dbReference type="SUPFAM" id="SSF82649">
    <property type="entry name" value="SufE/NifU"/>
    <property type="match status" value="1"/>
</dbReference>
<dbReference type="RefSeq" id="WP_260748746.1">
    <property type="nucleotide sequence ID" value="NZ_CP092109.1"/>
</dbReference>
<dbReference type="EMBL" id="CP092109">
    <property type="protein sequence ID" value="UWZ80389.1"/>
    <property type="molecule type" value="Genomic_DNA"/>
</dbReference>
<evidence type="ECO:0000313" key="2">
    <source>
        <dbReference type="EMBL" id="UWZ80389.1"/>
    </source>
</evidence>
<reference evidence="2" key="1">
    <citation type="journal article" date="2022" name="Environ. Microbiol.">
        <title>Geoalkalibacter halelectricus SAP #1 sp. nov. possessing extracellular electron transfer and mineral#reducing capabilities from a haloalkaline environment.</title>
        <authorList>
            <person name="Yadav S."/>
            <person name="Singh R."/>
            <person name="Sundharam S.S."/>
            <person name="Chaudhary S."/>
            <person name="Krishnamurthi S."/>
            <person name="Patil S.A."/>
        </authorList>
    </citation>
    <scope>NUCLEOTIDE SEQUENCE</scope>
    <source>
        <strain evidence="2">SAP-1</strain>
    </source>
</reference>
<proteinExistence type="predicted"/>
<keyword evidence="3" id="KW-1185">Reference proteome</keyword>
<sequence>MSEYTETIRRWAADTRRAGTLAEAQGVGEVGLGGDEAGSRLAARFFLRIHDDHIADLRYQVFGCGFSMAACAAAAELALLRSTTQARDLGTDDIETLLGGLPPERGYCAELAVAALHAALDAAREHVGRVEKTLKPEDHQEEPRVDPDHPLYRSLMNRPCPPGIDARDRHLFACLLCVAVAETRQPAAALGLPDGAIADLLQTLFACKDLDWLADHAPLASQPVPRMAEELLPFLLAQVPTEGDAVQRRLAGYLARIIAARAAYPGHLWVAMGLFERPQLTAAITRLLPSLAAANHQGMRWKRFLYKQLCEQQGGRLCKAPACGLCSDYALCFASPG</sequence>
<organism evidence="2 3">
    <name type="scientific">Geoalkalibacter halelectricus</name>
    <dbReference type="NCBI Taxonomy" id="2847045"/>
    <lineage>
        <taxon>Bacteria</taxon>
        <taxon>Pseudomonadati</taxon>
        <taxon>Thermodesulfobacteriota</taxon>
        <taxon>Desulfuromonadia</taxon>
        <taxon>Desulfuromonadales</taxon>
        <taxon>Geoalkalibacteraceae</taxon>
        <taxon>Geoalkalibacter</taxon>
    </lineage>
</organism>
<gene>
    <name evidence="2" type="ORF">L9S41_03040</name>
</gene>
<protein>
    <submittedName>
        <fullName evidence="2">Nitrogen fixation protein NifQ</fullName>
    </submittedName>
</protein>
<dbReference type="InterPro" id="IPR006975">
    <property type="entry name" value="NifQ"/>
</dbReference>
<dbReference type="Proteomes" id="UP001060414">
    <property type="component" value="Chromosome"/>
</dbReference>
<dbReference type="Gene3D" id="3.90.1010.10">
    <property type="match status" value="1"/>
</dbReference>
<name>A0ABY5ZRS7_9BACT</name>
<dbReference type="InterPro" id="IPR002871">
    <property type="entry name" value="NIF_FeS_clus_asmbl_NifU_N"/>
</dbReference>